<gene>
    <name evidence="1" type="ORF">Verru16b_01954</name>
</gene>
<evidence type="ECO:0008006" key="3">
    <source>
        <dbReference type="Google" id="ProtNLM"/>
    </source>
</evidence>
<dbReference type="SUPFAM" id="SSF111069">
    <property type="entry name" value="Hypothetical protein yfbM"/>
    <property type="match status" value="1"/>
</dbReference>
<reference evidence="1 2" key="1">
    <citation type="submission" date="2016-06" db="EMBL/GenBank/DDBJ databases">
        <title>Three novel species with peptidoglycan cell walls form the new genus Lacunisphaera gen. nov. in the family Opitutaceae of the verrucomicrobial subdivision 4.</title>
        <authorList>
            <person name="Rast P."/>
            <person name="Gloeckner I."/>
            <person name="Jogler M."/>
            <person name="Boedeker C."/>
            <person name="Jeske O."/>
            <person name="Wiegand S."/>
            <person name="Reinhardt R."/>
            <person name="Schumann P."/>
            <person name="Rohde M."/>
            <person name="Spring S."/>
            <person name="Gloeckner F.O."/>
            <person name="Jogler C."/>
        </authorList>
    </citation>
    <scope>NUCLEOTIDE SEQUENCE [LARGE SCALE GENOMIC DNA]</scope>
    <source>
        <strain evidence="1 2">IG16b</strain>
    </source>
</reference>
<proteinExistence type="predicted"/>
<evidence type="ECO:0000313" key="2">
    <source>
        <dbReference type="Proteomes" id="UP000095228"/>
    </source>
</evidence>
<dbReference type="InterPro" id="IPR015068">
    <property type="entry name" value="DUF1877"/>
</dbReference>
<organism evidence="1 2">
    <name type="scientific">Lacunisphaera limnophila</name>
    <dbReference type="NCBI Taxonomy" id="1838286"/>
    <lineage>
        <taxon>Bacteria</taxon>
        <taxon>Pseudomonadati</taxon>
        <taxon>Verrucomicrobiota</taxon>
        <taxon>Opitutia</taxon>
        <taxon>Opitutales</taxon>
        <taxon>Opitutaceae</taxon>
        <taxon>Lacunisphaera</taxon>
    </lineage>
</organism>
<protein>
    <recommendedName>
        <fullName evidence="3">DUF1877 domain-containing protein</fullName>
    </recommendedName>
</protein>
<dbReference type="InterPro" id="IPR035944">
    <property type="entry name" value="YfbM-like_sf"/>
</dbReference>
<evidence type="ECO:0000313" key="1">
    <source>
        <dbReference type="EMBL" id="AOS44885.1"/>
    </source>
</evidence>
<dbReference type="Gene3D" id="3.40.1760.10">
    <property type="entry name" value="YfbM-like super family"/>
    <property type="match status" value="1"/>
</dbReference>
<dbReference type="Pfam" id="PF08974">
    <property type="entry name" value="DUF1877"/>
    <property type="match status" value="1"/>
</dbReference>
<keyword evidence="2" id="KW-1185">Reference proteome</keyword>
<dbReference type="Proteomes" id="UP000095228">
    <property type="component" value="Chromosome"/>
</dbReference>
<dbReference type="EMBL" id="CP016094">
    <property type="protein sequence ID" value="AOS44885.1"/>
    <property type="molecule type" value="Genomic_DNA"/>
</dbReference>
<name>A0A1D8AVK7_9BACT</name>
<accession>A0A1D8AVK7</accession>
<sequence length="195" mass="21373">MGMITVLRRLDDDTIAKLLVHPKLIHQVLGEEDDEDEPAQPPGFLARLFGRPQPALPPITLERVTGDEVDLDKAWNAIHFMLTGAADETPHPLGFICSGGKTVGREEVGYGPARAFSSQETQTLAAALSPLTRDEFLARFNAPAMLAAKVYPDALWEPSRAGEQNELYVADNFDTLRNFLQAAALARQGFVIYVS</sequence>
<dbReference type="STRING" id="1838286.Verru16b_01954"/>
<dbReference type="KEGG" id="obg:Verru16b_01954"/>
<dbReference type="AlphaFoldDB" id="A0A1D8AVK7"/>